<evidence type="ECO:0000313" key="3">
    <source>
        <dbReference type="Proteomes" id="UP000230922"/>
    </source>
</evidence>
<gene>
    <name evidence="2" type="ORF">COT92_03010</name>
</gene>
<keyword evidence="1" id="KW-0812">Transmembrane</keyword>
<dbReference type="AlphaFoldDB" id="A0A2H0VAE7"/>
<feature type="transmembrane region" description="Helical" evidence="1">
    <location>
        <begin position="44"/>
        <end position="67"/>
    </location>
</feature>
<evidence type="ECO:0008006" key="4">
    <source>
        <dbReference type="Google" id="ProtNLM"/>
    </source>
</evidence>
<accession>A0A2H0VAE7</accession>
<feature type="transmembrane region" description="Helical" evidence="1">
    <location>
        <begin position="163"/>
        <end position="181"/>
    </location>
</feature>
<keyword evidence="1" id="KW-1133">Transmembrane helix</keyword>
<reference evidence="3" key="1">
    <citation type="submission" date="2017-09" db="EMBL/GenBank/DDBJ databases">
        <title>Depth-based differentiation of microbial function through sediment-hosted aquifers and enrichment of novel symbionts in the deep terrestrial subsurface.</title>
        <authorList>
            <person name="Probst A.J."/>
            <person name="Ladd B."/>
            <person name="Jarett J.K."/>
            <person name="Geller-Mcgrath D.E."/>
            <person name="Sieber C.M.K."/>
            <person name="Emerson J.B."/>
            <person name="Anantharaman K."/>
            <person name="Thomas B.C."/>
            <person name="Malmstrom R."/>
            <person name="Stieglmeier M."/>
            <person name="Klingl A."/>
            <person name="Woyke T."/>
            <person name="Ryan C.M."/>
            <person name="Banfield J.F."/>
        </authorList>
    </citation>
    <scope>NUCLEOTIDE SEQUENCE [LARGE SCALE GENOMIC DNA]</scope>
</reference>
<feature type="transmembrane region" description="Helical" evidence="1">
    <location>
        <begin position="126"/>
        <end position="143"/>
    </location>
</feature>
<protein>
    <recommendedName>
        <fullName evidence="4">TVP38/TMEM64 family membrane protein</fullName>
    </recommendedName>
</protein>
<comment type="caution">
    <text evidence="2">The sequence shown here is derived from an EMBL/GenBank/DDBJ whole genome shotgun (WGS) entry which is preliminary data.</text>
</comment>
<name>A0A2H0VAE7_9BACT</name>
<proteinExistence type="predicted"/>
<dbReference type="Proteomes" id="UP000230922">
    <property type="component" value="Unassembled WGS sequence"/>
</dbReference>
<organism evidence="2 3">
    <name type="scientific">Candidatus Doudnabacteria bacterium CG10_big_fil_rev_8_21_14_0_10_42_18</name>
    <dbReference type="NCBI Taxonomy" id="1974552"/>
    <lineage>
        <taxon>Bacteria</taxon>
        <taxon>Candidatus Doudnaibacteriota</taxon>
    </lineage>
</organism>
<evidence type="ECO:0000256" key="1">
    <source>
        <dbReference type="SAM" id="Phobius"/>
    </source>
</evidence>
<feature type="transmembrane region" description="Helical" evidence="1">
    <location>
        <begin position="12"/>
        <end position="32"/>
    </location>
</feature>
<dbReference type="EMBL" id="PFAK01000049">
    <property type="protein sequence ID" value="PIR96078.1"/>
    <property type="molecule type" value="Genomic_DNA"/>
</dbReference>
<keyword evidence="1" id="KW-0472">Membrane</keyword>
<evidence type="ECO:0000313" key="2">
    <source>
        <dbReference type="EMBL" id="PIR96078.1"/>
    </source>
</evidence>
<sequence>MVYKYKNWKYKNTALLVASLIALYYIADTDIVRQGIKTIGDLGYAGAFFTGALFVSTFTVAPALVILYNLADRLNPYEVALLAGAGAVLGDYIIYKFIKDNIMEELKPVFFKLGGGHIAKIFKTPYFAWLLPVVGAALIASPLPDEVGISILGISKLESWQFLLLSFVLNSIGIFIVVTLARAI</sequence>